<keyword evidence="3" id="KW-1185">Reference proteome</keyword>
<feature type="compositionally biased region" description="Basic residues" evidence="1">
    <location>
        <begin position="11"/>
        <end position="21"/>
    </location>
</feature>
<accession>A0A931ATA5</accession>
<feature type="compositionally biased region" description="Polar residues" evidence="1">
    <location>
        <begin position="29"/>
        <end position="51"/>
    </location>
</feature>
<dbReference type="RefSeq" id="WP_270453023.1">
    <property type="nucleotide sequence ID" value="NZ_JADPIE010000002.1"/>
</dbReference>
<proteinExistence type="predicted"/>
<sequence length="89" mass="10549">MAKITLDGYRKTRSQKRAKMLKVRDYLEANSQNKSQTDTKASNSSAQNSYRSGPRHRDPEKRLLLYKMMIKSRNSKLEKIGERRYRLKI</sequence>
<evidence type="ECO:0000256" key="1">
    <source>
        <dbReference type="SAM" id="MobiDB-lite"/>
    </source>
</evidence>
<evidence type="ECO:0000313" key="2">
    <source>
        <dbReference type="EMBL" id="MBF8436224.1"/>
    </source>
</evidence>
<evidence type="ECO:0000313" key="3">
    <source>
        <dbReference type="Proteomes" id="UP000621436"/>
    </source>
</evidence>
<feature type="region of interest" description="Disordered" evidence="1">
    <location>
        <begin position="1"/>
        <end position="60"/>
    </location>
</feature>
<organism evidence="2 3">
    <name type="scientific">Halonatronomonas betaini</name>
    <dbReference type="NCBI Taxonomy" id="2778430"/>
    <lineage>
        <taxon>Bacteria</taxon>
        <taxon>Bacillati</taxon>
        <taxon>Bacillota</taxon>
        <taxon>Clostridia</taxon>
        <taxon>Halanaerobiales</taxon>
        <taxon>Halarsenatibacteraceae</taxon>
        <taxon>Halonatronomonas</taxon>
    </lineage>
</organism>
<dbReference type="Proteomes" id="UP000621436">
    <property type="component" value="Unassembled WGS sequence"/>
</dbReference>
<name>A0A931ATA5_9FIRM</name>
<comment type="caution">
    <text evidence="2">The sequence shown here is derived from an EMBL/GenBank/DDBJ whole genome shotgun (WGS) entry which is preliminary data.</text>
</comment>
<gene>
    <name evidence="2" type="ORF">I0Q91_03960</name>
</gene>
<protein>
    <submittedName>
        <fullName evidence="2">Uncharacterized protein</fullName>
    </submittedName>
</protein>
<reference evidence="2" key="1">
    <citation type="submission" date="2020-11" db="EMBL/GenBank/DDBJ databases">
        <title>Halonatronomonas betainensis gen. nov., sp. nov. a novel haloalkaliphilic representative of the family Halanaerobiacae capable of betaine degradation.</title>
        <authorList>
            <person name="Boltyanskaya Y."/>
            <person name="Kevbrin V."/>
            <person name="Detkova E."/>
            <person name="Grouzdev D.S."/>
            <person name="Koziaeva V."/>
            <person name="Zhilina T."/>
        </authorList>
    </citation>
    <scope>NUCLEOTIDE SEQUENCE</scope>
    <source>
        <strain evidence="2">Z-7014</strain>
    </source>
</reference>
<dbReference type="AlphaFoldDB" id="A0A931ATA5"/>
<dbReference type="EMBL" id="JADPIE010000002">
    <property type="protein sequence ID" value="MBF8436224.1"/>
    <property type="molecule type" value="Genomic_DNA"/>
</dbReference>